<accession>A0A2G9G2V5</accession>
<dbReference type="GO" id="GO:0000027">
    <property type="term" value="P:ribosomal large subunit assembly"/>
    <property type="evidence" value="ECO:0007669"/>
    <property type="project" value="TreeGrafter"/>
</dbReference>
<dbReference type="AlphaFoldDB" id="A0A2G9G2V5"/>
<dbReference type="GO" id="GO:0019843">
    <property type="term" value="F:rRNA binding"/>
    <property type="evidence" value="ECO:0007669"/>
    <property type="project" value="InterPro"/>
</dbReference>
<keyword evidence="4" id="KW-1185">Reference proteome</keyword>
<feature type="region of interest" description="Disordered" evidence="1">
    <location>
        <begin position="80"/>
        <end position="124"/>
    </location>
</feature>
<organism evidence="3 4">
    <name type="scientific">Handroanthus impetiginosus</name>
    <dbReference type="NCBI Taxonomy" id="429701"/>
    <lineage>
        <taxon>Eukaryota</taxon>
        <taxon>Viridiplantae</taxon>
        <taxon>Streptophyta</taxon>
        <taxon>Embryophyta</taxon>
        <taxon>Tracheophyta</taxon>
        <taxon>Spermatophyta</taxon>
        <taxon>Magnoliopsida</taxon>
        <taxon>eudicotyledons</taxon>
        <taxon>Gunneridae</taxon>
        <taxon>Pentapetalae</taxon>
        <taxon>asterids</taxon>
        <taxon>lamiids</taxon>
        <taxon>Lamiales</taxon>
        <taxon>Bignoniaceae</taxon>
        <taxon>Crescentiina</taxon>
        <taxon>Tabebuia alliance</taxon>
        <taxon>Handroanthus</taxon>
    </lineage>
</organism>
<reference evidence="4" key="1">
    <citation type="journal article" date="2018" name="Gigascience">
        <title>Genome assembly of the Pink Ipe (Handroanthus impetiginosus, Bignoniaceae), a highly valued, ecologically keystone Neotropical timber forest tree.</title>
        <authorList>
            <person name="Silva-Junior O.B."/>
            <person name="Grattapaglia D."/>
            <person name="Novaes E."/>
            <person name="Collevatti R.G."/>
        </authorList>
    </citation>
    <scope>NUCLEOTIDE SEQUENCE [LARGE SCALE GENOMIC DNA]</scope>
    <source>
        <strain evidence="4">cv. UFG-1</strain>
    </source>
</reference>
<sequence length="124" mass="14087">MEIMIKLEQIYYFLAGYGSESEADDEAATVSLPTDLGRVNRASNKSAVKLQEIGPRMTLQLIKVEEGLCSGGVIFSEYGSVSNKNEKNQEEEQQHQEDESEDEDEDEEDEEEQEDDEEQDNDED</sequence>
<protein>
    <recommendedName>
        <fullName evidence="2">Brix domain-containing protein</fullName>
    </recommendedName>
</protein>
<feature type="compositionally biased region" description="Acidic residues" evidence="1">
    <location>
        <begin position="98"/>
        <end position="124"/>
    </location>
</feature>
<feature type="domain" description="Brix" evidence="2">
    <location>
        <begin position="1"/>
        <end position="70"/>
    </location>
</feature>
<dbReference type="InterPro" id="IPR007109">
    <property type="entry name" value="Brix"/>
</dbReference>
<comment type="caution">
    <text evidence="3">The sequence shown here is derived from an EMBL/GenBank/DDBJ whole genome shotgun (WGS) entry which is preliminary data.</text>
</comment>
<evidence type="ECO:0000313" key="4">
    <source>
        <dbReference type="Proteomes" id="UP000231279"/>
    </source>
</evidence>
<dbReference type="OrthoDB" id="10261452at2759"/>
<dbReference type="PANTHER" id="PTHR12661:SF5">
    <property type="entry name" value="SUPPRESSOR OF SWI4 1 HOMOLOG"/>
    <property type="match status" value="1"/>
</dbReference>
<evidence type="ECO:0000259" key="2">
    <source>
        <dbReference type="PROSITE" id="PS50833"/>
    </source>
</evidence>
<evidence type="ECO:0000313" key="3">
    <source>
        <dbReference type="EMBL" id="PIM99656.1"/>
    </source>
</evidence>
<evidence type="ECO:0000256" key="1">
    <source>
        <dbReference type="SAM" id="MobiDB-lite"/>
    </source>
</evidence>
<dbReference type="InterPro" id="IPR045112">
    <property type="entry name" value="PPAN-like"/>
</dbReference>
<gene>
    <name evidence="3" type="ORF">CDL12_27844</name>
</gene>
<dbReference type="EMBL" id="NKXS01007450">
    <property type="protein sequence ID" value="PIM99656.1"/>
    <property type="molecule type" value="Genomic_DNA"/>
</dbReference>
<dbReference type="Proteomes" id="UP000231279">
    <property type="component" value="Unassembled WGS sequence"/>
</dbReference>
<dbReference type="GO" id="GO:0006364">
    <property type="term" value="P:rRNA processing"/>
    <property type="evidence" value="ECO:0007669"/>
    <property type="project" value="InterPro"/>
</dbReference>
<feature type="compositionally biased region" description="Basic and acidic residues" evidence="1">
    <location>
        <begin position="84"/>
        <end position="97"/>
    </location>
</feature>
<dbReference type="STRING" id="429701.A0A2G9G2V5"/>
<name>A0A2G9G2V5_9LAMI</name>
<dbReference type="PROSITE" id="PS50833">
    <property type="entry name" value="BRIX"/>
    <property type="match status" value="1"/>
</dbReference>
<proteinExistence type="predicted"/>
<dbReference type="PANTHER" id="PTHR12661">
    <property type="entry name" value="PETER PAN-RELATED"/>
    <property type="match status" value="1"/>
</dbReference>
<dbReference type="GO" id="GO:0030687">
    <property type="term" value="C:preribosome, large subunit precursor"/>
    <property type="evidence" value="ECO:0007669"/>
    <property type="project" value="TreeGrafter"/>
</dbReference>